<protein>
    <submittedName>
        <fullName evidence="1">Alpha/beta hydrolase</fullName>
    </submittedName>
</protein>
<dbReference type="Gene3D" id="3.40.50.1820">
    <property type="entry name" value="alpha/beta hydrolase"/>
    <property type="match status" value="1"/>
</dbReference>
<dbReference type="GO" id="GO:0016787">
    <property type="term" value="F:hydrolase activity"/>
    <property type="evidence" value="ECO:0007669"/>
    <property type="project" value="UniProtKB-KW"/>
</dbReference>
<dbReference type="SUPFAM" id="SSF53474">
    <property type="entry name" value="alpha/beta-Hydrolases"/>
    <property type="match status" value="1"/>
</dbReference>
<dbReference type="OrthoDB" id="503948at2"/>
<sequence length="281" mass="31190">MRGKAIGIGLGIILLASLGWFFFSSKSESLDTKNYVQSSIPTLFFHGYGSSANAEKHMTRAAQKAGVTKTIIRATVKQDGQVLLEGEIPSGAVNPIVEVNYQDNRNSNYQQDAQYAKAVVTKLQETYGFTEMNMVGHSMGNMSILFYMLEYGSDEHLPKLMKQVNIANHVNGLEGLDLPSHPDINPETGQPQEMSASYQKLLGLKEIFPQNQVKVLNIYGDIGGETDGSVLNLSSRSLKYLLGDHAKSYEEQKITGKLAQHSQLHENPEVDELLIHFLWKK</sequence>
<dbReference type="EMBL" id="BMJN01000008">
    <property type="protein sequence ID" value="GGE28537.1"/>
    <property type="molecule type" value="Genomic_DNA"/>
</dbReference>
<gene>
    <name evidence="1" type="ORF">GCM10011510_07200</name>
</gene>
<dbReference type="InterPro" id="IPR029058">
    <property type="entry name" value="AB_hydrolase_fold"/>
</dbReference>
<evidence type="ECO:0000313" key="2">
    <source>
        <dbReference type="Proteomes" id="UP000660801"/>
    </source>
</evidence>
<name>A0A917EDR5_9STRE</name>
<accession>A0A917EDR5</accession>
<keyword evidence="1" id="KW-0378">Hydrolase</keyword>
<organism evidence="1 2">
    <name type="scientific">Streptococcus himalayensis</name>
    <dbReference type="NCBI Taxonomy" id="1888195"/>
    <lineage>
        <taxon>Bacteria</taxon>
        <taxon>Bacillati</taxon>
        <taxon>Bacillota</taxon>
        <taxon>Bacilli</taxon>
        <taxon>Lactobacillales</taxon>
        <taxon>Streptococcaceae</taxon>
        <taxon>Streptococcus</taxon>
    </lineage>
</organism>
<keyword evidence="2" id="KW-1185">Reference proteome</keyword>
<evidence type="ECO:0000313" key="1">
    <source>
        <dbReference type="EMBL" id="GGE28537.1"/>
    </source>
</evidence>
<dbReference type="InterPro" id="IPR010315">
    <property type="entry name" value="DUF915_hydro-like"/>
</dbReference>
<reference evidence="1" key="2">
    <citation type="submission" date="2020-09" db="EMBL/GenBank/DDBJ databases">
        <authorList>
            <person name="Sun Q."/>
            <person name="Zhou Y."/>
        </authorList>
    </citation>
    <scope>NUCLEOTIDE SEQUENCE</scope>
    <source>
        <strain evidence="1">CGMCC 1.15533</strain>
    </source>
</reference>
<reference evidence="1" key="1">
    <citation type="journal article" date="2014" name="Int. J. Syst. Evol. Microbiol.">
        <title>Complete genome sequence of Corynebacterium casei LMG S-19264T (=DSM 44701T), isolated from a smear-ripened cheese.</title>
        <authorList>
            <consortium name="US DOE Joint Genome Institute (JGI-PGF)"/>
            <person name="Walter F."/>
            <person name="Albersmeier A."/>
            <person name="Kalinowski J."/>
            <person name="Ruckert C."/>
        </authorList>
    </citation>
    <scope>NUCLEOTIDE SEQUENCE</scope>
    <source>
        <strain evidence="1">CGMCC 1.15533</strain>
    </source>
</reference>
<proteinExistence type="predicted"/>
<dbReference type="Pfam" id="PF06028">
    <property type="entry name" value="DUF915"/>
    <property type="match status" value="1"/>
</dbReference>
<dbReference type="Proteomes" id="UP000660801">
    <property type="component" value="Unassembled WGS sequence"/>
</dbReference>
<dbReference type="AlphaFoldDB" id="A0A917EDR5"/>
<comment type="caution">
    <text evidence="1">The sequence shown here is derived from an EMBL/GenBank/DDBJ whole genome shotgun (WGS) entry which is preliminary data.</text>
</comment>